<sequence length="175" mass="18574">MTVLGVNTGRRDRAALESLVLEVVPDPLLFCTHPVRDGHAHHAASVELVPEAAERAAQAFLARGATVALADELRGPAEHARGAALALAAHRRTGRAVRFPGQHLLRGTLTVEQALATGAVDRIESLGGPLPPGTLLVTHDFVRPVFREGELVLEVTPAAKGVIPFELEHQDICGH</sequence>
<organism evidence="1 2">
    <name type="scientific">Actinomadura macrotermitis</name>
    <dbReference type="NCBI Taxonomy" id="2585200"/>
    <lineage>
        <taxon>Bacteria</taxon>
        <taxon>Bacillati</taxon>
        <taxon>Actinomycetota</taxon>
        <taxon>Actinomycetes</taxon>
        <taxon>Streptosporangiales</taxon>
        <taxon>Thermomonosporaceae</taxon>
        <taxon>Actinomadura</taxon>
    </lineage>
</organism>
<gene>
    <name evidence="1" type="ORF">ACRB68_39660</name>
</gene>
<evidence type="ECO:0000313" key="2">
    <source>
        <dbReference type="Proteomes" id="UP000487268"/>
    </source>
</evidence>
<comment type="caution">
    <text evidence="1">The sequence shown here is derived from an EMBL/GenBank/DDBJ whole genome shotgun (WGS) entry which is preliminary data.</text>
</comment>
<dbReference type="Proteomes" id="UP000487268">
    <property type="component" value="Unassembled WGS sequence"/>
</dbReference>
<evidence type="ECO:0000313" key="1">
    <source>
        <dbReference type="EMBL" id="MQY05889.1"/>
    </source>
</evidence>
<dbReference type="EMBL" id="WEGH01000002">
    <property type="protein sequence ID" value="MQY05889.1"/>
    <property type="molecule type" value="Genomic_DNA"/>
</dbReference>
<protein>
    <submittedName>
        <fullName evidence="1">Uncharacterized protein</fullName>
    </submittedName>
</protein>
<proteinExistence type="predicted"/>
<reference evidence="1 2" key="1">
    <citation type="submission" date="2019-10" db="EMBL/GenBank/DDBJ databases">
        <title>Actinomadura rubteroloni sp. nov. and Actinomadura macrotermitis sp. nov., isolated from the gut of fungus growing-termite Macrotermes natalensis.</title>
        <authorList>
            <person name="Benndorf R."/>
            <person name="Martin K."/>
            <person name="Kuefner M."/>
            <person name="De Beer W."/>
            <person name="Kaster A.-K."/>
            <person name="Vollmers J."/>
            <person name="Poulsen M."/>
            <person name="Beemelmanns C."/>
        </authorList>
    </citation>
    <scope>NUCLEOTIDE SEQUENCE [LARGE SCALE GENOMIC DNA]</scope>
    <source>
        <strain evidence="1 2">RB68</strain>
    </source>
</reference>
<name>A0A7K0BXJ0_9ACTN</name>
<dbReference type="AlphaFoldDB" id="A0A7K0BXJ0"/>
<accession>A0A7K0BXJ0</accession>
<keyword evidence="2" id="KW-1185">Reference proteome</keyword>